<reference evidence="2" key="1">
    <citation type="submission" date="2022-11" db="UniProtKB">
        <authorList>
            <consortium name="WormBaseParasite"/>
        </authorList>
    </citation>
    <scope>IDENTIFICATION</scope>
</reference>
<name>A0AC34FHJ9_9BILA</name>
<protein>
    <submittedName>
        <fullName evidence="2">Uncharacterized protein</fullName>
    </submittedName>
</protein>
<dbReference type="Proteomes" id="UP000887579">
    <property type="component" value="Unplaced"/>
</dbReference>
<proteinExistence type="predicted"/>
<evidence type="ECO:0000313" key="2">
    <source>
        <dbReference type="WBParaSite" id="ES5_v2.g16838.t1"/>
    </source>
</evidence>
<sequence length="90" mass="10696">MPVRIQWDPERNIKLEKLPIRSIQIGLSKDAVNKYVNEWIVEIKDVTALMKEIGKFVDSKSYNEANQKLPKEEIYQFLIKDNFKLMNEIK</sequence>
<dbReference type="WBParaSite" id="ES5_v2.g16838.t1">
    <property type="protein sequence ID" value="ES5_v2.g16838.t1"/>
    <property type="gene ID" value="ES5_v2.g16838"/>
</dbReference>
<evidence type="ECO:0000313" key="1">
    <source>
        <dbReference type="Proteomes" id="UP000887579"/>
    </source>
</evidence>
<accession>A0AC34FHJ9</accession>
<organism evidence="1 2">
    <name type="scientific">Panagrolaimus sp. ES5</name>
    <dbReference type="NCBI Taxonomy" id="591445"/>
    <lineage>
        <taxon>Eukaryota</taxon>
        <taxon>Metazoa</taxon>
        <taxon>Ecdysozoa</taxon>
        <taxon>Nematoda</taxon>
        <taxon>Chromadorea</taxon>
        <taxon>Rhabditida</taxon>
        <taxon>Tylenchina</taxon>
        <taxon>Panagrolaimomorpha</taxon>
        <taxon>Panagrolaimoidea</taxon>
        <taxon>Panagrolaimidae</taxon>
        <taxon>Panagrolaimus</taxon>
    </lineage>
</organism>